<dbReference type="InterPro" id="IPR002902">
    <property type="entry name" value="GNK2"/>
</dbReference>
<feature type="compositionally biased region" description="Low complexity" evidence="18">
    <location>
        <begin position="616"/>
        <end position="636"/>
    </location>
</feature>
<name>A0AAQ3QF18_9LILI</name>
<dbReference type="InterPro" id="IPR011009">
    <property type="entry name" value="Kinase-like_dom_sf"/>
</dbReference>
<dbReference type="GO" id="GO:0004674">
    <property type="term" value="F:protein serine/threonine kinase activity"/>
    <property type="evidence" value="ECO:0007669"/>
    <property type="project" value="UniProtKB-KW"/>
</dbReference>
<evidence type="ECO:0000256" key="2">
    <source>
        <dbReference type="ARBA" id="ARBA00022527"/>
    </source>
</evidence>
<reference evidence="23 24" key="1">
    <citation type="submission" date="2023-10" db="EMBL/GenBank/DDBJ databases">
        <title>Chromosome-scale genome assembly provides insights into flower coloration mechanisms of Canna indica.</title>
        <authorList>
            <person name="Li C."/>
        </authorList>
    </citation>
    <scope>NUCLEOTIDE SEQUENCE [LARGE SCALE GENOMIC DNA]</scope>
    <source>
        <tissue evidence="23">Flower</tissue>
    </source>
</reference>
<dbReference type="CDD" id="cd23509">
    <property type="entry name" value="Gnk2-like"/>
    <property type="match status" value="2"/>
</dbReference>
<evidence type="ECO:0000256" key="5">
    <source>
        <dbReference type="ARBA" id="ARBA00022692"/>
    </source>
</evidence>
<evidence type="ECO:0000256" key="16">
    <source>
        <dbReference type="ARBA" id="ARBA00047951"/>
    </source>
</evidence>
<keyword evidence="11 19" id="KW-1133">Transmembrane helix</keyword>
<comment type="subcellular location">
    <subcellularLocation>
        <location evidence="1">Membrane</location>
        <topology evidence="1">Single-pass membrane protein</topology>
    </subcellularLocation>
</comment>
<evidence type="ECO:0000256" key="4">
    <source>
        <dbReference type="ARBA" id="ARBA00022679"/>
    </source>
</evidence>
<dbReference type="PROSITE" id="PS00107">
    <property type="entry name" value="PROTEIN_KINASE_ATP"/>
    <property type="match status" value="1"/>
</dbReference>
<dbReference type="Pfam" id="PF00069">
    <property type="entry name" value="Pkinase"/>
    <property type="match status" value="1"/>
</dbReference>
<dbReference type="PROSITE" id="PS51473">
    <property type="entry name" value="GNK2"/>
    <property type="match status" value="2"/>
</dbReference>
<keyword evidence="2" id="KW-0723">Serine/threonine-protein kinase</keyword>
<proteinExistence type="predicted"/>
<comment type="catalytic activity">
    <reaction evidence="16">
        <text>L-threonyl-[protein] + ATP = O-phospho-L-threonyl-[protein] + ADP + H(+)</text>
        <dbReference type="Rhea" id="RHEA:46608"/>
        <dbReference type="Rhea" id="RHEA-COMP:11060"/>
        <dbReference type="Rhea" id="RHEA-COMP:11605"/>
        <dbReference type="ChEBI" id="CHEBI:15378"/>
        <dbReference type="ChEBI" id="CHEBI:30013"/>
        <dbReference type="ChEBI" id="CHEBI:30616"/>
        <dbReference type="ChEBI" id="CHEBI:61977"/>
        <dbReference type="ChEBI" id="CHEBI:456216"/>
    </reaction>
</comment>
<keyword evidence="12 19" id="KW-0472">Membrane</keyword>
<feature type="region of interest" description="Disordered" evidence="18">
    <location>
        <begin position="615"/>
        <end position="636"/>
    </location>
</feature>
<protein>
    <submittedName>
        <fullName evidence="23">Cysteine-rich receptor-like protein kinase 2</fullName>
    </submittedName>
</protein>
<dbReference type="Gene3D" id="1.10.510.10">
    <property type="entry name" value="Transferase(Phosphotransferase) domain 1"/>
    <property type="match status" value="1"/>
</dbReference>
<evidence type="ECO:0000256" key="17">
    <source>
        <dbReference type="PROSITE-ProRule" id="PRU10141"/>
    </source>
</evidence>
<dbReference type="PROSITE" id="PS50011">
    <property type="entry name" value="PROTEIN_KINASE_DOM"/>
    <property type="match status" value="1"/>
</dbReference>
<keyword evidence="10 17" id="KW-0067">ATP-binding</keyword>
<evidence type="ECO:0000256" key="14">
    <source>
        <dbReference type="ARBA" id="ARBA00023180"/>
    </source>
</evidence>
<sequence>MHLFPLPRSALLFVVFLLWSPVTADPQTTLLNIGCSQYNVTNFSAFTATLNRTFADLRSSLSAARFATAERPRDPEAVYVLFQCRAYFSASDCLACLSAAEAGISKCGAANGARVVYDGCFLRYEGAAFFDQTTVPGNKGVCGNGTTSATGFPDAATALLSDLSIATPKIEGFFAAAERDGVFAVAQCVNTVTKEGCAECLAVAKTNIGLCPPAADGRAVDAGCFMRYSNKPFFLANQTVDLSPIVHSEKSKKKRAIIGGVVGGVGVLLLLGLIALLWIRKSRDGQSLRKGDILGATELQGPLNFHYKDLKDATQNFSEENKLGEGGFGEVFKGVLKNDKTVAVKRMSIAQTSSAKADFQSEVKLISNVQHRNLVRLLGCSSKGHDLLLVYEYMANSSLDKFIFGDKHGFLNWRQRFGIILGMARGLAYLHQEFHDCIIHRDIKSSNILLDDDFQPKIADFGLARLLPEDKSHLSTNFAGTFGYTAPEYALYGQLSVKVDTYSYGVVVLELISGRKCNDIKLEPGTQYLLEWAWQLYESDELIKLVDETIHPNEYSPEEVKRVIEIALLCAQSTVAARPTMSEVVVLLLSQSDHKLQLTRPSFIDSISRVQEDSQSHTSSSFVSHPTVSTSHYSGR</sequence>
<dbReference type="FunFam" id="3.30.200.20:FF:000177">
    <property type="entry name" value="Cysteine-rich receptor-like protein kinase 2"/>
    <property type="match status" value="1"/>
</dbReference>
<keyword evidence="5 19" id="KW-0812">Transmembrane</keyword>
<evidence type="ECO:0000256" key="7">
    <source>
        <dbReference type="ARBA" id="ARBA00022737"/>
    </source>
</evidence>
<evidence type="ECO:0000313" key="24">
    <source>
        <dbReference type="Proteomes" id="UP001327560"/>
    </source>
</evidence>
<evidence type="ECO:0000256" key="1">
    <source>
        <dbReference type="ARBA" id="ARBA00004167"/>
    </source>
</evidence>
<comment type="catalytic activity">
    <reaction evidence="15">
        <text>L-seryl-[protein] + ATP = O-phospho-L-seryl-[protein] + ADP + H(+)</text>
        <dbReference type="Rhea" id="RHEA:17989"/>
        <dbReference type="Rhea" id="RHEA-COMP:9863"/>
        <dbReference type="Rhea" id="RHEA-COMP:11604"/>
        <dbReference type="ChEBI" id="CHEBI:15378"/>
        <dbReference type="ChEBI" id="CHEBI:29999"/>
        <dbReference type="ChEBI" id="CHEBI:30616"/>
        <dbReference type="ChEBI" id="CHEBI:83421"/>
        <dbReference type="ChEBI" id="CHEBI:456216"/>
    </reaction>
</comment>
<keyword evidence="3" id="KW-0597">Phosphoprotein</keyword>
<evidence type="ECO:0000256" key="19">
    <source>
        <dbReference type="SAM" id="Phobius"/>
    </source>
</evidence>
<dbReference type="FunFam" id="3.30.430.20:FF:000015">
    <property type="entry name" value="Cysteine-rich receptor-like protein kinase 3"/>
    <property type="match status" value="1"/>
</dbReference>
<dbReference type="Proteomes" id="UP001327560">
    <property type="component" value="Chromosome 4"/>
</dbReference>
<evidence type="ECO:0000256" key="13">
    <source>
        <dbReference type="ARBA" id="ARBA00023170"/>
    </source>
</evidence>
<keyword evidence="14" id="KW-0325">Glycoprotein</keyword>
<dbReference type="Gene3D" id="3.30.430.20">
    <property type="entry name" value="Gnk2 domain, C-X8-C-X2-C motif"/>
    <property type="match status" value="2"/>
</dbReference>
<dbReference type="GO" id="GO:0016020">
    <property type="term" value="C:membrane"/>
    <property type="evidence" value="ECO:0007669"/>
    <property type="project" value="UniProtKB-SubCell"/>
</dbReference>
<evidence type="ECO:0000313" key="23">
    <source>
        <dbReference type="EMBL" id="WOL06000.1"/>
    </source>
</evidence>
<evidence type="ECO:0000256" key="20">
    <source>
        <dbReference type="SAM" id="SignalP"/>
    </source>
</evidence>
<keyword evidence="8 17" id="KW-0547">Nucleotide-binding</keyword>
<feature type="chain" id="PRO_5042814833" evidence="20">
    <location>
        <begin position="25"/>
        <end position="636"/>
    </location>
</feature>
<evidence type="ECO:0000256" key="15">
    <source>
        <dbReference type="ARBA" id="ARBA00047558"/>
    </source>
</evidence>
<gene>
    <name evidence="23" type="ORF">Cni_G14732</name>
</gene>
<evidence type="ECO:0000256" key="12">
    <source>
        <dbReference type="ARBA" id="ARBA00023136"/>
    </source>
</evidence>
<evidence type="ECO:0000256" key="3">
    <source>
        <dbReference type="ARBA" id="ARBA00022553"/>
    </source>
</evidence>
<organism evidence="23 24">
    <name type="scientific">Canna indica</name>
    <name type="common">Indian-shot</name>
    <dbReference type="NCBI Taxonomy" id="4628"/>
    <lineage>
        <taxon>Eukaryota</taxon>
        <taxon>Viridiplantae</taxon>
        <taxon>Streptophyta</taxon>
        <taxon>Embryophyta</taxon>
        <taxon>Tracheophyta</taxon>
        <taxon>Spermatophyta</taxon>
        <taxon>Magnoliopsida</taxon>
        <taxon>Liliopsida</taxon>
        <taxon>Zingiberales</taxon>
        <taxon>Cannaceae</taxon>
        <taxon>Canna</taxon>
    </lineage>
</organism>
<feature type="domain" description="Gnk2-homologous" evidence="22">
    <location>
        <begin position="134"/>
        <end position="233"/>
    </location>
</feature>
<feature type="transmembrane region" description="Helical" evidence="19">
    <location>
        <begin position="256"/>
        <end position="279"/>
    </location>
</feature>
<feature type="domain" description="Gnk2-homologous" evidence="22">
    <location>
        <begin position="28"/>
        <end position="129"/>
    </location>
</feature>
<evidence type="ECO:0000256" key="6">
    <source>
        <dbReference type="ARBA" id="ARBA00022729"/>
    </source>
</evidence>
<feature type="domain" description="Protein kinase" evidence="21">
    <location>
        <begin position="317"/>
        <end position="597"/>
    </location>
</feature>
<evidence type="ECO:0000256" key="8">
    <source>
        <dbReference type="ARBA" id="ARBA00022741"/>
    </source>
</evidence>
<dbReference type="SUPFAM" id="SSF56112">
    <property type="entry name" value="Protein kinase-like (PK-like)"/>
    <property type="match status" value="1"/>
</dbReference>
<evidence type="ECO:0000259" key="22">
    <source>
        <dbReference type="PROSITE" id="PS51473"/>
    </source>
</evidence>
<dbReference type="InterPro" id="IPR052059">
    <property type="entry name" value="CR_Ser/Thr_kinase"/>
</dbReference>
<keyword evidence="6 20" id="KW-0732">Signal</keyword>
<dbReference type="InterPro" id="IPR008271">
    <property type="entry name" value="Ser/Thr_kinase_AS"/>
</dbReference>
<keyword evidence="9 23" id="KW-0418">Kinase</keyword>
<dbReference type="Gene3D" id="3.30.200.20">
    <property type="entry name" value="Phosphorylase Kinase, domain 1"/>
    <property type="match status" value="1"/>
</dbReference>
<dbReference type="InterPro" id="IPR038408">
    <property type="entry name" value="GNK2_sf"/>
</dbReference>
<evidence type="ECO:0000256" key="18">
    <source>
        <dbReference type="SAM" id="MobiDB-lite"/>
    </source>
</evidence>
<dbReference type="PROSITE" id="PS00108">
    <property type="entry name" value="PROTEIN_KINASE_ST"/>
    <property type="match status" value="1"/>
</dbReference>
<dbReference type="GO" id="GO:0005524">
    <property type="term" value="F:ATP binding"/>
    <property type="evidence" value="ECO:0007669"/>
    <property type="project" value="UniProtKB-UniRule"/>
</dbReference>
<evidence type="ECO:0000256" key="11">
    <source>
        <dbReference type="ARBA" id="ARBA00022989"/>
    </source>
</evidence>
<dbReference type="InterPro" id="IPR000719">
    <property type="entry name" value="Prot_kinase_dom"/>
</dbReference>
<dbReference type="Pfam" id="PF01657">
    <property type="entry name" value="Stress-antifung"/>
    <property type="match status" value="2"/>
</dbReference>
<feature type="binding site" evidence="17">
    <location>
        <position position="345"/>
    </location>
    <ligand>
        <name>ATP</name>
        <dbReference type="ChEBI" id="CHEBI:30616"/>
    </ligand>
</feature>
<keyword evidence="24" id="KW-1185">Reference proteome</keyword>
<dbReference type="EMBL" id="CP136893">
    <property type="protein sequence ID" value="WOL06000.1"/>
    <property type="molecule type" value="Genomic_DNA"/>
</dbReference>
<evidence type="ECO:0000256" key="9">
    <source>
        <dbReference type="ARBA" id="ARBA00022777"/>
    </source>
</evidence>
<dbReference type="FunFam" id="1.10.510.10:FF:000336">
    <property type="entry name" value="Cysteine-rich receptor-like protein kinase 2"/>
    <property type="match status" value="1"/>
</dbReference>
<evidence type="ECO:0000259" key="21">
    <source>
        <dbReference type="PROSITE" id="PS50011"/>
    </source>
</evidence>
<dbReference type="PANTHER" id="PTHR47973">
    <property type="entry name" value="CYSTEINE-RICH RECEPTOR-LIKE PROTEIN KINASE 3"/>
    <property type="match status" value="1"/>
</dbReference>
<dbReference type="CDD" id="cd14066">
    <property type="entry name" value="STKc_IRAK"/>
    <property type="match status" value="1"/>
</dbReference>
<keyword evidence="4" id="KW-0808">Transferase</keyword>
<dbReference type="InterPro" id="IPR017441">
    <property type="entry name" value="Protein_kinase_ATP_BS"/>
</dbReference>
<evidence type="ECO:0000256" key="10">
    <source>
        <dbReference type="ARBA" id="ARBA00022840"/>
    </source>
</evidence>
<feature type="signal peptide" evidence="20">
    <location>
        <begin position="1"/>
        <end position="24"/>
    </location>
</feature>
<dbReference type="SMART" id="SM00220">
    <property type="entry name" value="S_TKc"/>
    <property type="match status" value="1"/>
</dbReference>
<keyword evidence="7" id="KW-0677">Repeat</keyword>
<keyword evidence="13 23" id="KW-0675">Receptor</keyword>
<accession>A0AAQ3QF18</accession>
<dbReference type="AlphaFoldDB" id="A0AAQ3QF18"/>